<dbReference type="PANTHER" id="PTHR32322">
    <property type="entry name" value="INNER MEMBRANE TRANSPORTER"/>
    <property type="match status" value="1"/>
</dbReference>
<dbReference type="PANTHER" id="PTHR32322:SF2">
    <property type="entry name" value="EAMA DOMAIN-CONTAINING PROTEIN"/>
    <property type="match status" value="1"/>
</dbReference>
<dbReference type="InterPro" id="IPR050638">
    <property type="entry name" value="AA-Vitamin_Transporters"/>
</dbReference>
<keyword evidence="10" id="KW-1185">Reference proteome</keyword>
<reference evidence="9 10" key="1">
    <citation type="submission" date="2024-09" db="EMBL/GenBank/DDBJ databases">
        <authorList>
            <person name="Salinas-Garcia M.A."/>
            <person name="Prieme A."/>
        </authorList>
    </citation>
    <scope>NUCLEOTIDE SEQUENCE [LARGE SCALE GENOMIC DNA]</scope>
    <source>
        <strain evidence="9 10">DSM 21081</strain>
    </source>
</reference>
<keyword evidence="4 7" id="KW-1133">Transmembrane helix</keyword>
<dbReference type="RefSeq" id="WP_373971755.1">
    <property type="nucleotide sequence ID" value="NZ_JBHDLJ010000005.1"/>
</dbReference>
<comment type="similarity">
    <text evidence="2">Belongs to the EamA transporter family.</text>
</comment>
<dbReference type="Proteomes" id="UP001575652">
    <property type="component" value="Unassembled WGS sequence"/>
</dbReference>
<proteinExistence type="inferred from homology"/>
<organism evidence="9 10">
    <name type="scientific">Arthrobacter halodurans</name>
    <dbReference type="NCBI Taxonomy" id="516699"/>
    <lineage>
        <taxon>Bacteria</taxon>
        <taxon>Bacillati</taxon>
        <taxon>Actinomycetota</taxon>
        <taxon>Actinomycetes</taxon>
        <taxon>Micrococcales</taxon>
        <taxon>Micrococcaceae</taxon>
        <taxon>Arthrobacter</taxon>
    </lineage>
</organism>
<evidence type="ECO:0000256" key="6">
    <source>
        <dbReference type="SAM" id="MobiDB-lite"/>
    </source>
</evidence>
<feature type="compositionally biased region" description="Pro residues" evidence="6">
    <location>
        <begin position="289"/>
        <end position="302"/>
    </location>
</feature>
<dbReference type="SUPFAM" id="SSF103481">
    <property type="entry name" value="Multidrug resistance efflux transporter EmrE"/>
    <property type="match status" value="2"/>
</dbReference>
<dbReference type="InterPro" id="IPR037185">
    <property type="entry name" value="EmrE-like"/>
</dbReference>
<keyword evidence="3 7" id="KW-0812">Transmembrane</keyword>
<keyword evidence="5 7" id="KW-0472">Membrane</keyword>
<feature type="transmembrane region" description="Helical" evidence="7">
    <location>
        <begin position="142"/>
        <end position="166"/>
    </location>
</feature>
<accession>A0ABV4ULS8</accession>
<comment type="caution">
    <text evidence="9">The sequence shown here is derived from an EMBL/GenBank/DDBJ whole genome shotgun (WGS) entry which is preliminary data.</text>
</comment>
<evidence type="ECO:0000256" key="4">
    <source>
        <dbReference type="ARBA" id="ARBA00022989"/>
    </source>
</evidence>
<gene>
    <name evidence="9" type="ORF">ACETWP_08270</name>
</gene>
<evidence type="ECO:0000313" key="9">
    <source>
        <dbReference type="EMBL" id="MFB0834582.1"/>
    </source>
</evidence>
<dbReference type="EMBL" id="JBHDLJ010000005">
    <property type="protein sequence ID" value="MFB0834582.1"/>
    <property type="molecule type" value="Genomic_DNA"/>
</dbReference>
<dbReference type="Pfam" id="PF00892">
    <property type="entry name" value="EamA"/>
    <property type="match status" value="2"/>
</dbReference>
<feature type="region of interest" description="Disordered" evidence="6">
    <location>
        <begin position="289"/>
        <end position="317"/>
    </location>
</feature>
<feature type="transmembrane region" description="Helical" evidence="7">
    <location>
        <begin position="59"/>
        <end position="77"/>
    </location>
</feature>
<feature type="transmembrane region" description="Helical" evidence="7">
    <location>
        <begin position="83"/>
        <end position="104"/>
    </location>
</feature>
<evidence type="ECO:0000313" key="10">
    <source>
        <dbReference type="Proteomes" id="UP001575652"/>
    </source>
</evidence>
<name>A0ABV4ULS8_9MICC</name>
<sequence>MAAILVTSFLWGTTGTAATFAPGVGPLAMGAAALGIGGLLQAAIAVPSLRRSRGLLRRHAPLVATGALAVAIYPLAFYSSMRLGGVAIGTVVSLASAPLASGILERVLERRLLSRWWMLAALLGIAGSVLLCLSTMDGTTAGVAALAASIALGLVAGTTYAAYSWVVHRLMAHRVGRAASMGAVFGGGGLLLVPVLLVAGAPLVASAQAFGVAAYMALVPMFLGYLLFGYGLTRVLPSTATTLTLSEPAVAAALAVLVVGERLAPTGWIGLSAIGAALVVLAVAPANSPAPLPDGGPSPRPAAPERGGRSVDTGAIP</sequence>
<evidence type="ECO:0000256" key="2">
    <source>
        <dbReference type="ARBA" id="ARBA00007362"/>
    </source>
</evidence>
<feature type="transmembrane region" description="Helical" evidence="7">
    <location>
        <begin position="178"/>
        <end position="201"/>
    </location>
</feature>
<evidence type="ECO:0000256" key="5">
    <source>
        <dbReference type="ARBA" id="ARBA00023136"/>
    </source>
</evidence>
<evidence type="ECO:0000256" key="3">
    <source>
        <dbReference type="ARBA" id="ARBA00022692"/>
    </source>
</evidence>
<feature type="transmembrane region" description="Helical" evidence="7">
    <location>
        <begin position="27"/>
        <end position="47"/>
    </location>
</feature>
<feature type="transmembrane region" description="Helical" evidence="7">
    <location>
        <begin position="116"/>
        <end position="136"/>
    </location>
</feature>
<evidence type="ECO:0000259" key="8">
    <source>
        <dbReference type="Pfam" id="PF00892"/>
    </source>
</evidence>
<feature type="domain" description="EamA" evidence="8">
    <location>
        <begin position="150"/>
        <end position="281"/>
    </location>
</feature>
<feature type="transmembrane region" description="Helical" evidence="7">
    <location>
        <begin position="266"/>
        <end position="284"/>
    </location>
</feature>
<evidence type="ECO:0000256" key="7">
    <source>
        <dbReference type="SAM" id="Phobius"/>
    </source>
</evidence>
<feature type="domain" description="EamA" evidence="8">
    <location>
        <begin position="3"/>
        <end position="131"/>
    </location>
</feature>
<comment type="subcellular location">
    <subcellularLocation>
        <location evidence="1">Membrane</location>
        <topology evidence="1">Multi-pass membrane protein</topology>
    </subcellularLocation>
</comment>
<evidence type="ECO:0000256" key="1">
    <source>
        <dbReference type="ARBA" id="ARBA00004141"/>
    </source>
</evidence>
<dbReference type="InterPro" id="IPR000620">
    <property type="entry name" value="EamA_dom"/>
</dbReference>
<protein>
    <submittedName>
        <fullName evidence="9">DMT family transporter</fullName>
    </submittedName>
</protein>
<feature type="transmembrane region" description="Helical" evidence="7">
    <location>
        <begin position="207"/>
        <end position="228"/>
    </location>
</feature>